<name>A0A4R6R8I1_9BURK</name>
<evidence type="ECO:0000256" key="1">
    <source>
        <dbReference type="ARBA" id="ARBA00001917"/>
    </source>
</evidence>
<comment type="similarity">
    <text evidence="3">Belongs to the flavoredoxin family.</text>
</comment>
<evidence type="ECO:0000259" key="4">
    <source>
        <dbReference type="Pfam" id="PF01613"/>
    </source>
</evidence>
<organism evidence="5 6">
    <name type="scientific">Aquabacterium commune</name>
    <dbReference type="NCBI Taxonomy" id="70586"/>
    <lineage>
        <taxon>Bacteria</taxon>
        <taxon>Pseudomonadati</taxon>
        <taxon>Pseudomonadota</taxon>
        <taxon>Betaproteobacteria</taxon>
        <taxon>Burkholderiales</taxon>
        <taxon>Aquabacterium</taxon>
    </lineage>
</organism>
<dbReference type="InterPro" id="IPR002563">
    <property type="entry name" value="Flavin_Rdtase-like_dom"/>
</dbReference>
<dbReference type="Pfam" id="PF01613">
    <property type="entry name" value="Flavin_Reduct"/>
    <property type="match status" value="1"/>
</dbReference>
<dbReference type="Proteomes" id="UP000294593">
    <property type="component" value="Unassembled WGS sequence"/>
</dbReference>
<dbReference type="RefSeq" id="WP_133609479.1">
    <property type="nucleotide sequence ID" value="NZ_SNXW01000006.1"/>
</dbReference>
<dbReference type="PANTHER" id="PTHR43567">
    <property type="entry name" value="FLAVOREDOXIN-RELATED-RELATED"/>
    <property type="match status" value="1"/>
</dbReference>
<dbReference type="AlphaFoldDB" id="A0A4R6R8I1"/>
<protein>
    <submittedName>
        <fullName evidence="5">Flavin reductase (DIM6/NTAB) family NADH-FMN oxidoreductase RutF</fullName>
    </submittedName>
</protein>
<dbReference type="EMBL" id="SNXW01000006">
    <property type="protein sequence ID" value="TDP82242.1"/>
    <property type="molecule type" value="Genomic_DNA"/>
</dbReference>
<accession>A0A4R6R8I1</accession>
<comment type="cofactor">
    <cofactor evidence="1">
        <name>FMN</name>
        <dbReference type="ChEBI" id="CHEBI:58210"/>
    </cofactor>
</comment>
<feature type="domain" description="Flavin reductase like" evidence="4">
    <location>
        <begin position="17"/>
        <end position="196"/>
    </location>
</feature>
<evidence type="ECO:0000256" key="3">
    <source>
        <dbReference type="ARBA" id="ARBA00038054"/>
    </source>
</evidence>
<dbReference type="InterPro" id="IPR052174">
    <property type="entry name" value="Flavoredoxin"/>
</dbReference>
<keyword evidence="2" id="KW-0285">Flavoprotein</keyword>
<dbReference type="GO" id="GO:0010181">
    <property type="term" value="F:FMN binding"/>
    <property type="evidence" value="ECO:0007669"/>
    <property type="project" value="InterPro"/>
</dbReference>
<dbReference type="Gene3D" id="2.30.110.10">
    <property type="entry name" value="Electron Transport, Fmn-binding Protein, Chain A"/>
    <property type="match status" value="1"/>
</dbReference>
<sequence>MHAPTHLDIEPAIHYWGTPVVLVGTRNPDGSANLAPMSSAWWLGWSCMLGLDASSQTTENLQRTGQCVLNLADAGMVAAVDRLALLTGSAAVPIHKQMLGYRHEADKFSAAGLTAQAAVDVDAPRVRECQVQLEASVVDMRPFAAQDPRMPVAACMVELRLSRVHVAPELLHPSDNQRIDPDRWHPLIMSFRQFHTVGQRLQASRLAETPEGFYAPWRRGKRRAAAGTAA</sequence>
<keyword evidence="6" id="KW-1185">Reference proteome</keyword>
<dbReference type="PANTHER" id="PTHR43567:SF1">
    <property type="entry name" value="FLAVOREDOXIN"/>
    <property type="match status" value="1"/>
</dbReference>
<evidence type="ECO:0000313" key="6">
    <source>
        <dbReference type="Proteomes" id="UP000294593"/>
    </source>
</evidence>
<dbReference type="GO" id="GO:0016646">
    <property type="term" value="F:oxidoreductase activity, acting on the CH-NH group of donors, NAD or NADP as acceptor"/>
    <property type="evidence" value="ECO:0007669"/>
    <property type="project" value="UniProtKB-ARBA"/>
</dbReference>
<reference evidence="5 6" key="1">
    <citation type="submission" date="2019-03" db="EMBL/GenBank/DDBJ databases">
        <title>Genomic Encyclopedia of Type Strains, Phase IV (KMG-IV): sequencing the most valuable type-strain genomes for metagenomic binning, comparative biology and taxonomic classification.</title>
        <authorList>
            <person name="Goeker M."/>
        </authorList>
    </citation>
    <scope>NUCLEOTIDE SEQUENCE [LARGE SCALE GENOMIC DNA]</scope>
    <source>
        <strain evidence="5 6">DSM 11901</strain>
    </source>
</reference>
<dbReference type="SUPFAM" id="SSF50475">
    <property type="entry name" value="FMN-binding split barrel"/>
    <property type="match status" value="1"/>
</dbReference>
<dbReference type="InterPro" id="IPR012349">
    <property type="entry name" value="Split_barrel_FMN-bd"/>
</dbReference>
<evidence type="ECO:0000313" key="5">
    <source>
        <dbReference type="EMBL" id="TDP82242.1"/>
    </source>
</evidence>
<comment type="caution">
    <text evidence="5">The sequence shown here is derived from an EMBL/GenBank/DDBJ whole genome shotgun (WGS) entry which is preliminary data.</text>
</comment>
<dbReference type="OrthoDB" id="5946411at2"/>
<proteinExistence type="inferred from homology"/>
<gene>
    <name evidence="5" type="ORF">EV672_106205</name>
</gene>
<evidence type="ECO:0000256" key="2">
    <source>
        <dbReference type="ARBA" id="ARBA00022630"/>
    </source>
</evidence>